<dbReference type="PROSITE" id="PS50011">
    <property type="entry name" value="PROTEIN_KINASE_DOM"/>
    <property type="match status" value="1"/>
</dbReference>
<dbReference type="Pfam" id="PF00069">
    <property type="entry name" value="Pkinase"/>
    <property type="match status" value="1"/>
</dbReference>
<dbReference type="InterPro" id="IPR051931">
    <property type="entry name" value="PAK3-like"/>
</dbReference>
<gene>
    <name evidence="5" type="ORF">DHEL01_v201292</name>
</gene>
<proteinExistence type="inferred from homology"/>
<feature type="domain" description="Protein kinase" evidence="4">
    <location>
        <begin position="130"/>
        <end position="401"/>
    </location>
</feature>
<accession>A0A2P5ICT9</accession>
<dbReference type="OrthoDB" id="1668230at2759"/>
<evidence type="ECO:0000256" key="2">
    <source>
        <dbReference type="ARBA" id="ARBA00022741"/>
    </source>
</evidence>
<evidence type="ECO:0000313" key="5">
    <source>
        <dbReference type="EMBL" id="POS80309.1"/>
    </source>
</evidence>
<dbReference type="InterPro" id="IPR000719">
    <property type="entry name" value="Prot_kinase_dom"/>
</dbReference>
<dbReference type="GO" id="GO:0005524">
    <property type="term" value="F:ATP binding"/>
    <property type="evidence" value="ECO:0007669"/>
    <property type="project" value="UniProtKB-KW"/>
</dbReference>
<evidence type="ECO:0000259" key="4">
    <source>
        <dbReference type="PROSITE" id="PS50011"/>
    </source>
</evidence>
<keyword evidence="2" id="KW-0547">Nucleotide-binding</keyword>
<dbReference type="Gene3D" id="1.10.510.10">
    <property type="entry name" value="Transferase(Phosphotransferase) domain 1"/>
    <property type="match status" value="1"/>
</dbReference>
<dbReference type="AlphaFoldDB" id="A0A2P5ICT9"/>
<comment type="similarity">
    <text evidence="1">Belongs to the protein kinase superfamily. STE Ser/Thr protein kinase family. STE20 subfamily.</text>
</comment>
<dbReference type="CDD" id="cd00180">
    <property type="entry name" value="PKc"/>
    <property type="match status" value="1"/>
</dbReference>
<dbReference type="STRING" id="158607.A0A2P5ICT9"/>
<dbReference type="SUPFAM" id="SSF56112">
    <property type="entry name" value="Protein kinase-like (PK-like)"/>
    <property type="match status" value="1"/>
</dbReference>
<dbReference type="InterPro" id="IPR008271">
    <property type="entry name" value="Ser/Thr_kinase_AS"/>
</dbReference>
<dbReference type="GO" id="GO:0004672">
    <property type="term" value="F:protein kinase activity"/>
    <property type="evidence" value="ECO:0007669"/>
    <property type="project" value="InterPro"/>
</dbReference>
<reference evidence="5" key="1">
    <citation type="submission" date="2017-09" db="EMBL/GenBank/DDBJ databases">
        <title>Polyketide synthases of a Diaporthe helianthi virulent isolate.</title>
        <authorList>
            <person name="Baroncelli R."/>
        </authorList>
    </citation>
    <scope>NUCLEOTIDE SEQUENCE [LARGE SCALE GENOMIC DNA]</scope>
    <source>
        <strain evidence="5">7/96</strain>
    </source>
</reference>
<evidence type="ECO:0000256" key="3">
    <source>
        <dbReference type="ARBA" id="ARBA00022840"/>
    </source>
</evidence>
<name>A0A2P5ICT9_DIAHE</name>
<sequence>MYTVELEPGVWTVLAQTSDGSAKKLLDVCIQPRKYWIPASTATDGDAQSTAAGRKRRARQEQIAVAVDVEVAGVGAVAGPASIYKKRRAAGGEGRHKHRQGHTDTQPLLTMSDGETVHLRGQDNEDCYSLTRCRLLTSTRSASLYTAKISRRPGQVVVIKTIKLRALSAINQWQREVRVYKEVGHQPHIAHLIGSDARTLSLQLEYIDSPSLEKHLDEKYMCTNPDMAFLVLSDITAALQFLHDSSIVHNDVKPANIIYHQFRGAMLIDFGLAGTLAESHGGGTPWYLPPENQLDEKNYPPRDIFALGVTLLWVLGKCPLPEKSCAEWTIAHLFPRAGVSNHVRSRTLNVMNQWLAKVMQIQAQLSTSAQSIESVVFNMVDRKKRSTAAAVLTALKSVKTE</sequence>
<keyword evidence="3" id="KW-0067">ATP-binding</keyword>
<dbReference type="InParanoid" id="A0A2P5ICT9"/>
<protein>
    <recommendedName>
        <fullName evidence="4">Protein kinase domain-containing protein</fullName>
    </recommendedName>
</protein>
<comment type="caution">
    <text evidence="5">The sequence shown here is derived from an EMBL/GenBank/DDBJ whole genome shotgun (WGS) entry which is preliminary data.</text>
</comment>
<dbReference type="EMBL" id="MAVT02000058">
    <property type="protein sequence ID" value="POS80309.1"/>
    <property type="molecule type" value="Genomic_DNA"/>
</dbReference>
<dbReference type="InterPro" id="IPR011009">
    <property type="entry name" value="Kinase-like_dom_sf"/>
</dbReference>
<dbReference type="Proteomes" id="UP000094444">
    <property type="component" value="Unassembled WGS sequence"/>
</dbReference>
<evidence type="ECO:0000313" key="6">
    <source>
        <dbReference type="Proteomes" id="UP000094444"/>
    </source>
</evidence>
<dbReference type="PANTHER" id="PTHR45832">
    <property type="entry name" value="SERINE/THREONINE-PROTEIN KINASE SAMKA-RELATED-RELATED"/>
    <property type="match status" value="1"/>
</dbReference>
<dbReference type="SMART" id="SM00220">
    <property type="entry name" value="S_TKc"/>
    <property type="match status" value="1"/>
</dbReference>
<keyword evidence="6" id="KW-1185">Reference proteome</keyword>
<dbReference type="PANTHER" id="PTHR45832:SF22">
    <property type="entry name" value="SERINE_THREONINE-PROTEIN KINASE SAMKA-RELATED"/>
    <property type="match status" value="1"/>
</dbReference>
<dbReference type="PROSITE" id="PS00108">
    <property type="entry name" value="PROTEIN_KINASE_ST"/>
    <property type="match status" value="1"/>
</dbReference>
<evidence type="ECO:0000256" key="1">
    <source>
        <dbReference type="ARBA" id="ARBA00008874"/>
    </source>
</evidence>
<organism evidence="5 6">
    <name type="scientific">Diaporthe helianthi</name>
    <dbReference type="NCBI Taxonomy" id="158607"/>
    <lineage>
        <taxon>Eukaryota</taxon>
        <taxon>Fungi</taxon>
        <taxon>Dikarya</taxon>
        <taxon>Ascomycota</taxon>
        <taxon>Pezizomycotina</taxon>
        <taxon>Sordariomycetes</taxon>
        <taxon>Sordariomycetidae</taxon>
        <taxon>Diaporthales</taxon>
        <taxon>Diaporthaceae</taxon>
        <taxon>Diaporthe</taxon>
    </lineage>
</organism>